<comment type="pathway">
    <text evidence="8">Amino-acid biosynthesis; L-arginine biosynthesis; N(2)-acetyl-L-ornithine from L-glutamate: step 4/4.</text>
</comment>
<comment type="subunit">
    <text evidence="8">Homodimer.</text>
</comment>
<evidence type="ECO:0000256" key="2">
    <source>
        <dbReference type="ARBA" id="ARBA00022571"/>
    </source>
</evidence>
<dbReference type="UniPathway" id="UPA00068">
    <property type="reaction ID" value="UER00109"/>
</dbReference>
<dbReference type="CDD" id="cd00610">
    <property type="entry name" value="OAT_like"/>
    <property type="match status" value="1"/>
</dbReference>
<dbReference type="GO" id="GO:0006526">
    <property type="term" value="P:L-arginine biosynthetic process"/>
    <property type="evidence" value="ECO:0007669"/>
    <property type="project" value="UniProtKB-UniRule"/>
</dbReference>
<comment type="subcellular location">
    <subcellularLocation>
        <location evidence="8">Cytoplasm</location>
    </subcellularLocation>
</comment>
<dbReference type="GO" id="GO:0045303">
    <property type="term" value="F:diaminobutyrate-2-oxoglutarate transaminase activity"/>
    <property type="evidence" value="ECO:0007669"/>
    <property type="project" value="UniProtKB-EC"/>
</dbReference>
<dbReference type="PROSITE" id="PS00600">
    <property type="entry name" value="AA_TRANSFER_CLASS_3"/>
    <property type="match status" value="1"/>
</dbReference>
<dbReference type="SUPFAM" id="SSF53383">
    <property type="entry name" value="PLP-dependent transferases"/>
    <property type="match status" value="1"/>
</dbReference>
<evidence type="ECO:0000256" key="5">
    <source>
        <dbReference type="ARBA" id="ARBA00022679"/>
    </source>
</evidence>
<keyword evidence="2 8" id="KW-0055">Arginine biosynthesis</keyword>
<feature type="binding site" evidence="8">
    <location>
        <begin position="215"/>
        <end position="218"/>
    </location>
    <ligand>
        <name>pyridoxal 5'-phosphate</name>
        <dbReference type="ChEBI" id="CHEBI:597326"/>
    </ligand>
</feature>
<dbReference type="PANTHER" id="PTHR11986:SF79">
    <property type="entry name" value="ACETYLORNITHINE AMINOTRANSFERASE, MITOCHONDRIAL"/>
    <property type="match status" value="1"/>
</dbReference>
<dbReference type="InterPro" id="IPR015422">
    <property type="entry name" value="PyrdxlP-dep_Trfase_small"/>
</dbReference>
<dbReference type="NCBIfam" id="TIGR00707">
    <property type="entry name" value="argD"/>
    <property type="match status" value="1"/>
</dbReference>
<dbReference type="PANTHER" id="PTHR11986">
    <property type="entry name" value="AMINOTRANSFERASE CLASS III"/>
    <property type="match status" value="1"/>
</dbReference>
<dbReference type="GO" id="GO:0003992">
    <property type="term" value="F:N2-acetyl-L-ornithine:2-oxoglutarate 5-aminotransferase activity"/>
    <property type="evidence" value="ECO:0007669"/>
    <property type="project" value="UniProtKB-UniRule"/>
</dbReference>
<dbReference type="InterPro" id="IPR049704">
    <property type="entry name" value="Aminotrans_3_PPA_site"/>
</dbReference>
<protein>
    <recommendedName>
        <fullName evidence="8">Acetylornithine aminotransferase</fullName>
        <shortName evidence="8">ACOAT</shortName>
        <ecNumber evidence="8">2.6.1.11</ecNumber>
    </recommendedName>
</protein>
<comment type="miscellaneous">
    <text evidence="8">May also have succinyldiaminopimelate aminotransferase activity, thus carrying out the corresponding step in lysine biosynthesis.</text>
</comment>
<evidence type="ECO:0000256" key="8">
    <source>
        <dbReference type="HAMAP-Rule" id="MF_01107"/>
    </source>
</evidence>
<feature type="modified residue" description="N6-(pyridoxal phosphate)lysine" evidence="8">
    <location>
        <position position="244"/>
    </location>
</feature>
<keyword evidence="3 8" id="KW-0032">Aminotransferase</keyword>
<proteinExistence type="inferred from homology"/>
<dbReference type="RefSeq" id="WP_086079300.1">
    <property type="nucleotide sequence ID" value="NZ_CP021111.1"/>
</dbReference>
<organism evidence="9 10">
    <name type="scientific">Bordetella genomosp. 13</name>
    <dbReference type="NCBI Taxonomy" id="463040"/>
    <lineage>
        <taxon>Bacteria</taxon>
        <taxon>Pseudomonadati</taxon>
        <taxon>Pseudomonadota</taxon>
        <taxon>Betaproteobacteria</taxon>
        <taxon>Burkholderiales</taxon>
        <taxon>Alcaligenaceae</taxon>
        <taxon>Bordetella</taxon>
    </lineage>
</organism>
<evidence type="ECO:0000256" key="4">
    <source>
        <dbReference type="ARBA" id="ARBA00022605"/>
    </source>
</evidence>
<comment type="catalytic activity">
    <reaction evidence="7">
        <text>L-2,4-diaminobutanoate + 2-oxoglutarate = L-aspartate 4-semialdehyde + L-glutamate</text>
        <dbReference type="Rhea" id="RHEA:11160"/>
        <dbReference type="ChEBI" id="CHEBI:16810"/>
        <dbReference type="ChEBI" id="CHEBI:29985"/>
        <dbReference type="ChEBI" id="CHEBI:58761"/>
        <dbReference type="ChEBI" id="CHEBI:537519"/>
        <dbReference type="EC" id="2.6.1.76"/>
    </reaction>
</comment>
<dbReference type="InterPro" id="IPR004636">
    <property type="entry name" value="AcOrn/SuccOrn_fam"/>
</dbReference>
<dbReference type="EC" id="2.6.1.11" evidence="8"/>
<evidence type="ECO:0000256" key="7">
    <source>
        <dbReference type="ARBA" id="ARBA00049111"/>
    </source>
</evidence>
<comment type="similarity">
    <text evidence="8">Belongs to the class-III pyridoxal-phosphate-dependent aminotransferase family. ArgD subfamily.</text>
</comment>
<dbReference type="FunFam" id="3.40.640.10:FF:000004">
    <property type="entry name" value="Acetylornithine aminotransferase"/>
    <property type="match status" value="1"/>
</dbReference>
<feature type="binding site" evidence="8">
    <location>
        <position position="273"/>
    </location>
    <ligand>
        <name>pyridoxal 5'-phosphate</name>
        <dbReference type="ChEBI" id="CHEBI:597326"/>
    </ligand>
</feature>
<evidence type="ECO:0000256" key="6">
    <source>
        <dbReference type="ARBA" id="ARBA00022898"/>
    </source>
</evidence>
<dbReference type="InterPro" id="IPR015424">
    <property type="entry name" value="PyrdxlP-dep_Trfase"/>
</dbReference>
<keyword evidence="10" id="KW-1185">Reference proteome</keyword>
<dbReference type="KEGG" id="bgm:CAL15_14775"/>
<comment type="catalytic activity">
    <reaction evidence="8">
        <text>N(2)-acetyl-L-ornithine + 2-oxoglutarate = N-acetyl-L-glutamate 5-semialdehyde + L-glutamate</text>
        <dbReference type="Rhea" id="RHEA:18049"/>
        <dbReference type="ChEBI" id="CHEBI:16810"/>
        <dbReference type="ChEBI" id="CHEBI:29123"/>
        <dbReference type="ChEBI" id="CHEBI:29985"/>
        <dbReference type="ChEBI" id="CHEBI:57805"/>
        <dbReference type="EC" id="2.6.1.11"/>
    </reaction>
</comment>
<dbReference type="GO" id="GO:0005737">
    <property type="term" value="C:cytoplasm"/>
    <property type="evidence" value="ECO:0007669"/>
    <property type="project" value="UniProtKB-SubCell"/>
</dbReference>
<keyword evidence="4 8" id="KW-0028">Amino-acid biosynthesis</keyword>
<reference evidence="9 10" key="1">
    <citation type="submission" date="2017-05" db="EMBL/GenBank/DDBJ databases">
        <title>Complete and WGS of Bordetella genogroups.</title>
        <authorList>
            <person name="Spilker T."/>
            <person name="LiPuma J."/>
        </authorList>
    </citation>
    <scope>NUCLEOTIDE SEQUENCE [LARGE SCALE GENOMIC DNA]</scope>
    <source>
        <strain evidence="9 10">AU7206</strain>
    </source>
</reference>
<dbReference type="GO" id="GO:0042802">
    <property type="term" value="F:identical protein binding"/>
    <property type="evidence" value="ECO:0007669"/>
    <property type="project" value="TreeGrafter"/>
</dbReference>
<dbReference type="InterPro" id="IPR050103">
    <property type="entry name" value="Class-III_PLP-dep_AT"/>
</dbReference>
<dbReference type="Pfam" id="PF00202">
    <property type="entry name" value="Aminotran_3"/>
    <property type="match status" value="1"/>
</dbReference>
<sequence length="393" mass="41549">MSSPLVNIYSRLPVSFTHGQGVWLFDAQGRKYLDGLAGIGVSCLGHGHPRLVAAIAEQAARVIHTSNIYEIPQQAALAQRLAELSGMEEVAFANSGSEANEAAIKLARYYGHQRGNDLPHIISMDSSWHGRTLGTLAATGSEKARKGFEPLPAGFIQVPYNSLDAVRRAGDDEPRTVAVLLEVLQGEGGIRPSDLEYVRGLRELCDARGWLLMIDEVQSGIGRTGKWFAHQWAGIRPDVMTLAKGLAGGVPIGAMVAAGPAAGVLTPGSHGTTFGGSPLACAAGLAVIDALEHEGLLDNAAEVGAYLHDALSQALSGVPGVTEVRGRGLMLGIEVDRPCGILATRAMHAGLLINVTRERVVRLLPPLILSRAEADEIVRLLVPLITQFLADQA</sequence>
<dbReference type="OrthoDB" id="3398487at2"/>
<evidence type="ECO:0000313" key="9">
    <source>
        <dbReference type="EMBL" id="ARP95539.1"/>
    </source>
</evidence>
<comment type="pathway">
    <text evidence="1">Amine and polyamine biosynthesis; ectoine biosynthesis; L-ectoine from L-aspartate 4-semialdehyde: step 1/3.</text>
</comment>
<evidence type="ECO:0000256" key="3">
    <source>
        <dbReference type="ARBA" id="ARBA00022576"/>
    </source>
</evidence>
<dbReference type="EMBL" id="CP021111">
    <property type="protein sequence ID" value="ARP95539.1"/>
    <property type="molecule type" value="Genomic_DNA"/>
</dbReference>
<keyword evidence="8" id="KW-0963">Cytoplasm</keyword>
<evidence type="ECO:0000313" key="10">
    <source>
        <dbReference type="Proteomes" id="UP000194161"/>
    </source>
</evidence>
<dbReference type="Proteomes" id="UP000194161">
    <property type="component" value="Chromosome"/>
</dbReference>
<dbReference type="InterPro" id="IPR015421">
    <property type="entry name" value="PyrdxlP-dep_Trfase_major"/>
</dbReference>
<keyword evidence="5 8" id="KW-0808">Transferase</keyword>
<dbReference type="AlphaFoldDB" id="A0A1W6ZDZ6"/>
<keyword evidence="6 8" id="KW-0663">Pyridoxal phosphate</keyword>
<dbReference type="HAMAP" id="MF_01107">
    <property type="entry name" value="ArgD_aminotrans_3"/>
    <property type="match status" value="1"/>
</dbReference>
<feature type="binding site" evidence="8">
    <location>
        <position position="272"/>
    </location>
    <ligand>
        <name>N(2)-acetyl-L-ornithine</name>
        <dbReference type="ChEBI" id="CHEBI:57805"/>
    </ligand>
</feature>
<dbReference type="STRING" id="463040.CAL15_14775"/>
<dbReference type="Gene3D" id="3.90.1150.10">
    <property type="entry name" value="Aspartate Aminotransferase, domain 1"/>
    <property type="match status" value="1"/>
</dbReference>
<comment type="caution">
    <text evidence="8">Lacks conserved residue(s) required for the propagation of feature annotation.</text>
</comment>
<dbReference type="PIRSF" id="PIRSF000521">
    <property type="entry name" value="Transaminase_4ab_Lys_Orn"/>
    <property type="match status" value="1"/>
</dbReference>
<dbReference type="NCBIfam" id="NF002325">
    <property type="entry name" value="PRK01278.1"/>
    <property type="match status" value="1"/>
</dbReference>
<gene>
    <name evidence="8" type="primary">argD</name>
    <name evidence="9" type="ORF">CAL15_14775</name>
</gene>
<dbReference type="GO" id="GO:0030170">
    <property type="term" value="F:pyridoxal phosphate binding"/>
    <property type="evidence" value="ECO:0007669"/>
    <property type="project" value="InterPro"/>
</dbReference>
<name>A0A1W6ZDZ6_9BORD</name>
<feature type="binding site" evidence="8">
    <location>
        <position position="131"/>
    </location>
    <ligand>
        <name>N(2)-acetyl-L-ornithine</name>
        <dbReference type="ChEBI" id="CHEBI:57805"/>
    </ligand>
</feature>
<accession>A0A1W6ZDZ6</accession>
<comment type="cofactor">
    <cofactor evidence="8">
        <name>pyridoxal 5'-phosphate</name>
        <dbReference type="ChEBI" id="CHEBI:597326"/>
    </cofactor>
    <text evidence="8">Binds 1 pyridoxal phosphate per subunit.</text>
</comment>
<dbReference type="InterPro" id="IPR005814">
    <property type="entry name" value="Aminotrans_3"/>
</dbReference>
<dbReference type="Gene3D" id="3.40.640.10">
    <property type="entry name" value="Type I PLP-dependent aspartate aminotransferase-like (Major domain)"/>
    <property type="match status" value="1"/>
</dbReference>
<evidence type="ECO:0000256" key="1">
    <source>
        <dbReference type="ARBA" id="ARBA00004946"/>
    </source>
</evidence>